<keyword evidence="2" id="KW-1185">Reference proteome</keyword>
<proteinExistence type="predicted"/>
<evidence type="ECO:0000313" key="1">
    <source>
        <dbReference type="EMBL" id="SHG63516.1"/>
    </source>
</evidence>
<dbReference type="STRING" id="947013.SAMN04488109_1171"/>
<dbReference type="OrthoDB" id="1450282at2"/>
<dbReference type="EMBL" id="FQWQ01000001">
    <property type="protein sequence ID" value="SHG63516.1"/>
    <property type="molecule type" value="Genomic_DNA"/>
</dbReference>
<dbReference type="Proteomes" id="UP000184212">
    <property type="component" value="Unassembled WGS sequence"/>
</dbReference>
<dbReference type="Gene3D" id="1.10.10.10">
    <property type="entry name" value="Winged helix-like DNA-binding domain superfamily/Winged helix DNA-binding domain"/>
    <property type="match status" value="1"/>
</dbReference>
<organism evidence="1 2">
    <name type="scientific">Chryseolinea serpens</name>
    <dbReference type="NCBI Taxonomy" id="947013"/>
    <lineage>
        <taxon>Bacteria</taxon>
        <taxon>Pseudomonadati</taxon>
        <taxon>Bacteroidota</taxon>
        <taxon>Cytophagia</taxon>
        <taxon>Cytophagales</taxon>
        <taxon>Fulvivirgaceae</taxon>
        <taxon>Chryseolinea</taxon>
    </lineage>
</organism>
<name>A0A1M5LEX8_9BACT</name>
<dbReference type="SUPFAM" id="SSF46785">
    <property type="entry name" value="Winged helix' DNA-binding domain"/>
    <property type="match status" value="1"/>
</dbReference>
<protein>
    <submittedName>
        <fullName evidence="1">HTH domain-containing protein</fullName>
    </submittedName>
</protein>
<dbReference type="InterPro" id="IPR036388">
    <property type="entry name" value="WH-like_DNA-bd_sf"/>
</dbReference>
<dbReference type="InterPro" id="IPR036390">
    <property type="entry name" value="WH_DNA-bd_sf"/>
</dbReference>
<sequence length="67" mass="7956">MDFITYATRLEYLIDLARKDKIPSPHILGKKFECSERTVRRMINVLRDKGFVIKYDAKNQKYSCLKS</sequence>
<dbReference type="AlphaFoldDB" id="A0A1M5LEX8"/>
<accession>A0A1M5LEX8</accession>
<evidence type="ECO:0000313" key="2">
    <source>
        <dbReference type="Proteomes" id="UP000184212"/>
    </source>
</evidence>
<reference evidence="1 2" key="1">
    <citation type="submission" date="2016-11" db="EMBL/GenBank/DDBJ databases">
        <authorList>
            <person name="Jaros S."/>
            <person name="Januszkiewicz K."/>
            <person name="Wedrychowicz H."/>
        </authorList>
    </citation>
    <scope>NUCLEOTIDE SEQUENCE [LARGE SCALE GENOMIC DNA]</scope>
    <source>
        <strain evidence="1 2">DSM 24574</strain>
    </source>
</reference>
<gene>
    <name evidence="1" type="ORF">SAMN04488109_1171</name>
</gene>